<dbReference type="AlphaFoldDB" id="A0A5C7AVR4"/>
<feature type="transmembrane region" description="Helical" evidence="1">
    <location>
        <begin position="106"/>
        <end position="126"/>
    </location>
</feature>
<keyword evidence="3" id="KW-1185">Reference proteome</keyword>
<dbReference type="OrthoDB" id="1433928at2"/>
<feature type="transmembrane region" description="Helical" evidence="1">
    <location>
        <begin position="12"/>
        <end position="31"/>
    </location>
</feature>
<sequence>MKKLYKQDKPRFIIGLILIILIYSSYYIFFAENPDAGAIPRKLRHVIKLGTTIVVYVIGSIHLGKLKDQWMAALWHIIHISGLGAIFIIGGYDWLISESTLRLKLLAQSIQEMLISPMLYLAMGLLNRSLNKGKA</sequence>
<reference evidence="3" key="1">
    <citation type="submission" date="2019-08" db="EMBL/GenBank/DDBJ databases">
        <title>Seonamhaeicola sediminis sp. nov., isolated from marine sediment.</title>
        <authorList>
            <person name="Cao W.R."/>
        </authorList>
    </citation>
    <scope>NUCLEOTIDE SEQUENCE [LARGE SCALE GENOMIC DNA]</scope>
    <source>
        <strain evidence="3">Gy8</strain>
    </source>
</reference>
<proteinExistence type="predicted"/>
<dbReference type="EMBL" id="VOSC01000019">
    <property type="protein sequence ID" value="TXE11679.1"/>
    <property type="molecule type" value="Genomic_DNA"/>
</dbReference>
<protein>
    <submittedName>
        <fullName evidence="2">Uncharacterized protein</fullName>
    </submittedName>
</protein>
<evidence type="ECO:0000313" key="2">
    <source>
        <dbReference type="EMBL" id="TXE11679.1"/>
    </source>
</evidence>
<keyword evidence="1" id="KW-0812">Transmembrane</keyword>
<accession>A0A5C7AVR4</accession>
<gene>
    <name evidence="2" type="ORF">FUA26_06320</name>
</gene>
<organism evidence="2 3">
    <name type="scientific">Seonamhaeicola algicola</name>
    <dbReference type="NCBI Taxonomy" id="1719036"/>
    <lineage>
        <taxon>Bacteria</taxon>
        <taxon>Pseudomonadati</taxon>
        <taxon>Bacteroidota</taxon>
        <taxon>Flavobacteriia</taxon>
        <taxon>Flavobacteriales</taxon>
        <taxon>Flavobacteriaceae</taxon>
    </lineage>
</organism>
<evidence type="ECO:0000256" key="1">
    <source>
        <dbReference type="SAM" id="Phobius"/>
    </source>
</evidence>
<dbReference type="RefSeq" id="WP_147133177.1">
    <property type="nucleotide sequence ID" value="NZ_VOSC01000019.1"/>
</dbReference>
<keyword evidence="1" id="KW-1133">Transmembrane helix</keyword>
<evidence type="ECO:0000313" key="3">
    <source>
        <dbReference type="Proteomes" id="UP000321790"/>
    </source>
</evidence>
<feature type="transmembrane region" description="Helical" evidence="1">
    <location>
        <begin position="73"/>
        <end position="94"/>
    </location>
</feature>
<feature type="transmembrane region" description="Helical" evidence="1">
    <location>
        <begin position="43"/>
        <end position="61"/>
    </location>
</feature>
<name>A0A5C7AVR4_9FLAO</name>
<comment type="caution">
    <text evidence="2">The sequence shown here is derived from an EMBL/GenBank/DDBJ whole genome shotgun (WGS) entry which is preliminary data.</text>
</comment>
<dbReference type="Proteomes" id="UP000321790">
    <property type="component" value="Unassembled WGS sequence"/>
</dbReference>
<keyword evidence="1" id="KW-0472">Membrane</keyword>